<evidence type="ECO:0000313" key="1">
    <source>
        <dbReference type="EMBL" id="MBD8106318.1"/>
    </source>
</evidence>
<evidence type="ECO:0000313" key="3">
    <source>
        <dbReference type="Proteomes" id="UP000306393"/>
    </source>
</evidence>
<dbReference type="Pfam" id="PF10798">
    <property type="entry name" value="YmgB"/>
    <property type="match status" value="1"/>
</dbReference>
<dbReference type="Gene3D" id="1.20.5.5260">
    <property type="match status" value="1"/>
</dbReference>
<dbReference type="STRING" id="1219360.GCA_001571305_03641"/>
<dbReference type="Proteomes" id="UP000661012">
    <property type="component" value="Unassembled WGS sequence"/>
</dbReference>
<evidence type="ECO:0000313" key="4">
    <source>
        <dbReference type="Proteomes" id="UP000661012"/>
    </source>
</evidence>
<reference evidence="2 3" key="1">
    <citation type="journal article" date="2019" name="Sci. Rep.">
        <title>Differences in resource use lead to coexistence of seed-transmitted microbial populations.</title>
        <authorList>
            <person name="Torres-Cortes G."/>
            <person name="Garcia B.J."/>
            <person name="Compant S."/>
            <person name="Rezki S."/>
            <person name="Jones P."/>
            <person name="Preveaux A."/>
            <person name="Briand M."/>
            <person name="Roulet A."/>
            <person name="Bouchez O."/>
            <person name="Jacobson D."/>
            <person name="Barret M."/>
        </authorList>
    </citation>
    <scope>NUCLEOTIDE SEQUENCE [LARGE SCALE GENOMIC DNA]</scope>
    <source>
        <strain evidence="2 3">CFBP13511</strain>
    </source>
</reference>
<sequence>MSQQLPGAGRAITDYFNSPSFHAPKESELLEAIMMELMQNGKSPSNKAIIANVIARLEHEADESVLEGYRNLLAQILENPKGRPIG</sequence>
<proteinExistence type="predicted"/>
<keyword evidence="4" id="KW-1185">Reference proteome</keyword>
<evidence type="ECO:0000313" key="2">
    <source>
        <dbReference type="EMBL" id="TKJ85240.1"/>
    </source>
</evidence>
<dbReference type="GO" id="GO:0071468">
    <property type="term" value="P:cellular response to acidic pH"/>
    <property type="evidence" value="ECO:0007669"/>
    <property type="project" value="InterPro"/>
</dbReference>
<dbReference type="RefSeq" id="WP_062747877.1">
    <property type="nucleotide sequence ID" value="NZ_CP022725.1"/>
</dbReference>
<gene>
    <name evidence="2" type="ORF">EpCFBP13511_20095</name>
    <name evidence="1" type="ORF">IFT93_07745</name>
</gene>
<reference evidence="1 4" key="2">
    <citation type="journal article" date="2020" name="FEMS Microbiol. Ecol.">
        <title>Temporal dynamics of bacterial communities during seed development and maturation.</title>
        <authorList>
            <person name="Chesneau G."/>
            <person name="Torres-Cortes G."/>
            <person name="Briand M."/>
            <person name="Darrasse A."/>
            <person name="Preveaux A."/>
            <person name="Marais C."/>
            <person name="Jacques M.A."/>
            <person name="Shade A."/>
            <person name="Barret M."/>
        </authorList>
    </citation>
    <scope>NUCLEOTIDE SEQUENCE [LARGE SCALE GENOMIC DNA]</scope>
    <source>
        <strain evidence="1 4">CFBP13732</strain>
    </source>
</reference>
<dbReference type="EMBL" id="JACYNN010000004">
    <property type="protein sequence ID" value="MBD8106318.1"/>
    <property type="molecule type" value="Genomic_DNA"/>
</dbReference>
<accession>A0A354DMV1</accession>
<dbReference type="InterPro" id="IPR024753">
    <property type="entry name" value="AriR"/>
</dbReference>
<evidence type="ECO:0008006" key="5">
    <source>
        <dbReference type="Google" id="ProtNLM"/>
    </source>
</evidence>
<dbReference type="Proteomes" id="UP000306393">
    <property type="component" value="Unassembled WGS sequence"/>
</dbReference>
<dbReference type="AlphaFoldDB" id="A0A354DMV1"/>
<dbReference type="OrthoDB" id="6540697at2"/>
<dbReference type="GeneID" id="67477894"/>
<organism evidence="2 3">
    <name type="scientific">Erwinia persicina</name>
    <dbReference type="NCBI Taxonomy" id="55211"/>
    <lineage>
        <taxon>Bacteria</taxon>
        <taxon>Pseudomonadati</taxon>
        <taxon>Pseudomonadota</taxon>
        <taxon>Gammaproteobacteria</taxon>
        <taxon>Enterobacterales</taxon>
        <taxon>Erwiniaceae</taxon>
        <taxon>Erwinia</taxon>
    </lineage>
</organism>
<dbReference type="KEGG" id="epe:CI789_13865"/>
<comment type="caution">
    <text evidence="2">The sequence shown here is derived from an EMBL/GenBank/DDBJ whole genome shotgun (WGS) entry which is preliminary data.</text>
</comment>
<protein>
    <recommendedName>
        <fullName evidence="5">Biofilm development protein YmgB/AriR</fullName>
    </recommendedName>
</protein>
<name>A0A354DMV1_9GAMM</name>
<dbReference type="EMBL" id="QGAC01000023">
    <property type="protein sequence ID" value="TKJ85240.1"/>
    <property type="molecule type" value="Genomic_DNA"/>
</dbReference>